<gene>
    <name evidence="1" type="ORF">LCGC14_2674920</name>
</gene>
<organism evidence="1">
    <name type="scientific">marine sediment metagenome</name>
    <dbReference type="NCBI Taxonomy" id="412755"/>
    <lineage>
        <taxon>unclassified sequences</taxon>
        <taxon>metagenomes</taxon>
        <taxon>ecological metagenomes</taxon>
    </lineage>
</organism>
<evidence type="ECO:0000313" key="1">
    <source>
        <dbReference type="EMBL" id="KKK95227.1"/>
    </source>
</evidence>
<feature type="non-terminal residue" evidence="1">
    <location>
        <position position="420"/>
    </location>
</feature>
<accession>A0A0F8ZN11</accession>
<dbReference type="AlphaFoldDB" id="A0A0F8ZN11"/>
<reference evidence="1" key="1">
    <citation type="journal article" date="2015" name="Nature">
        <title>Complex archaea that bridge the gap between prokaryotes and eukaryotes.</title>
        <authorList>
            <person name="Spang A."/>
            <person name="Saw J.H."/>
            <person name="Jorgensen S.L."/>
            <person name="Zaremba-Niedzwiedzka K."/>
            <person name="Martijn J."/>
            <person name="Lind A.E."/>
            <person name="van Eijk R."/>
            <person name="Schleper C."/>
            <person name="Guy L."/>
            <person name="Ettema T.J."/>
        </authorList>
    </citation>
    <scope>NUCLEOTIDE SEQUENCE</scope>
</reference>
<dbReference type="EMBL" id="LAZR01047001">
    <property type="protein sequence ID" value="KKK95227.1"/>
    <property type="molecule type" value="Genomic_DNA"/>
</dbReference>
<name>A0A0F8ZN11_9ZZZZ</name>
<protein>
    <submittedName>
        <fullName evidence="1">Uncharacterized protein</fullName>
    </submittedName>
</protein>
<comment type="caution">
    <text evidence="1">The sequence shown here is derived from an EMBL/GenBank/DDBJ whole genome shotgun (WGS) entry which is preliminary data.</text>
</comment>
<sequence length="420" mass="42968">MATSSIHTGWRYDKENGRLDFYYRGTRVGHITTTGMDLASGLDYTIDGVSASGGVSDLDGAYDGGNEIAVDGSPVLLTGTQGTNDVFQITNASGGGACIDLAQSGTGKDIEGTSDAWTISKAGVIVCDSINTVGVIKLATDTLGTGATMIGYDGTDLIINALTGKSVDLQINDTNVVTVTGSAVTLAQATTISTGGLIISDTGLTITTGGATITGDSTITGTLGVTGDVDWGGTLTTDELKLDTDGIAPVGGHAKTELAYSSSNSKAYISVPTGDALHIQINANDEYIFNATVLQVASANDIQFMGDDGILDSSGNEILLVEAVGSATTYLNLKNANDAAIELECLGGDDKGFIFKNNQNETEFEIGATGTDVNWIKVLSQPSGTPATIQSAGTADVGIDFENSEAEELLQLVAVPTAVN</sequence>
<proteinExistence type="predicted"/>